<feature type="transmembrane region" description="Helical" evidence="6">
    <location>
        <begin position="33"/>
        <end position="55"/>
    </location>
</feature>
<feature type="transmembrane region" description="Helical" evidence="6">
    <location>
        <begin position="106"/>
        <end position="128"/>
    </location>
</feature>
<keyword evidence="4 6" id="KW-1133">Transmembrane helix</keyword>
<dbReference type="GO" id="GO:0005886">
    <property type="term" value="C:plasma membrane"/>
    <property type="evidence" value="ECO:0007669"/>
    <property type="project" value="TreeGrafter"/>
</dbReference>
<dbReference type="PANTHER" id="PTHR30569:SF0">
    <property type="entry name" value="CYTOSINE PERMEASE"/>
    <property type="match status" value="1"/>
</dbReference>
<evidence type="ECO:0000256" key="5">
    <source>
        <dbReference type="ARBA" id="ARBA00023136"/>
    </source>
</evidence>
<dbReference type="InterPro" id="IPR030191">
    <property type="entry name" value="CodB"/>
</dbReference>
<feature type="transmembrane region" description="Helical" evidence="6">
    <location>
        <begin position="339"/>
        <end position="362"/>
    </location>
</feature>
<dbReference type="InterPro" id="IPR001248">
    <property type="entry name" value="Pur-cyt_permease"/>
</dbReference>
<feature type="transmembrane region" description="Helical" evidence="6">
    <location>
        <begin position="234"/>
        <end position="256"/>
    </location>
</feature>
<protein>
    <submittedName>
        <fullName evidence="7">Cytosine permease</fullName>
    </submittedName>
</protein>
<keyword evidence="8" id="KW-1185">Reference proteome</keyword>
<evidence type="ECO:0000256" key="4">
    <source>
        <dbReference type="ARBA" id="ARBA00022989"/>
    </source>
</evidence>
<feature type="transmembrane region" description="Helical" evidence="6">
    <location>
        <begin position="204"/>
        <end position="222"/>
    </location>
</feature>
<organism evidence="7 8">
    <name type="scientific">Occultella aeris</name>
    <dbReference type="NCBI Taxonomy" id="2761496"/>
    <lineage>
        <taxon>Bacteria</taxon>
        <taxon>Bacillati</taxon>
        <taxon>Actinomycetota</taxon>
        <taxon>Actinomycetes</taxon>
        <taxon>Micrococcales</taxon>
        <taxon>Ruaniaceae</taxon>
        <taxon>Occultella</taxon>
    </lineage>
</organism>
<dbReference type="Gene3D" id="1.10.4160.10">
    <property type="entry name" value="Hydantoin permease"/>
    <property type="match status" value="1"/>
</dbReference>
<reference evidence="7 8" key="1">
    <citation type="submission" date="2019-11" db="EMBL/GenBank/DDBJ databases">
        <authorList>
            <person name="Criscuolo A."/>
        </authorList>
    </citation>
    <scope>NUCLEOTIDE SEQUENCE [LARGE SCALE GENOMIC DNA]</scope>
    <source>
        <strain evidence="7">CIP111667</strain>
    </source>
</reference>
<dbReference type="PANTHER" id="PTHR30569">
    <property type="entry name" value="CYTOSINE TRANSPORTER CODB"/>
    <property type="match status" value="1"/>
</dbReference>
<comment type="caution">
    <text evidence="7">The sequence shown here is derived from an EMBL/GenBank/DDBJ whole genome shotgun (WGS) entry which is preliminary data.</text>
</comment>
<accession>A0A7M4DSJ1</accession>
<feature type="transmembrane region" description="Helical" evidence="6">
    <location>
        <begin position="382"/>
        <end position="401"/>
    </location>
</feature>
<feature type="transmembrane region" description="Helical" evidence="6">
    <location>
        <begin position="165"/>
        <end position="184"/>
    </location>
</feature>
<gene>
    <name evidence="7" type="primary">codB</name>
    <name evidence="7" type="ORF">HALOF300_05139</name>
</gene>
<feature type="transmembrane region" description="Helical" evidence="6">
    <location>
        <begin position="407"/>
        <end position="426"/>
    </location>
</feature>
<sequence length="437" mass="44884">MTTVSSRTTEDPRPVDPDYPLTRVPLGARQGRLALAIVIAGFFFYTPTMVTGGLVAEAFDFRTFIGLAAAATAILGLYIALMGVVSERTGLTTALVSRLVLGRIGGKWGSFILGATQLGWYGVSLGILANLVTSATGFRAGWLVVILGGILMASTAYFGFKGIELLSWVAVPLMSALCVWMLVLSVRETDGWGNLLAVEGAGDLGAGAAITMMIGTFISGGTQIGNWTRFAKGAVAVFGLTFGAVLIVQFAMLFFGGVGSAAFGESDFVTLLLGMGIAGGALFLLVTNIWTTNDNGAYAFGVAGSELFGRANKRPFIVGGVIISIALALTGIADQITSFLVILGVVIPPLGGAIIGTFFLVWRGHDPGTDVEDVPLVRISGVAAYLAGVAAALVGTLGGLGSPAVQGIIVAIVAAPVASALENAYLGRRLAALEARP</sequence>
<keyword evidence="3 6" id="KW-0812">Transmembrane</keyword>
<comment type="subcellular location">
    <subcellularLocation>
        <location evidence="1">Membrane</location>
        <topology evidence="1">Multi-pass membrane protein</topology>
    </subcellularLocation>
</comment>
<dbReference type="EMBL" id="CACRYJ010000070">
    <property type="protein sequence ID" value="VZO40435.1"/>
    <property type="molecule type" value="Genomic_DNA"/>
</dbReference>
<dbReference type="GO" id="GO:0015209">
    <property type="term" value="F:cytosine transmembrane transporter activity"/>
    <property type="evidence" value="ECO:0007669"/>
    <property type="project" value="InterPro"/>
</dbReference>
<dbReference type="RefSeq" id="WP_156743702.1">
    <property type="nucleotide sequence ID" value="NZ_CACRYJ010000070.1"/>
</dbReference>
<evidence type="ECO:0000256" key="3">
    <source>
        <dbReference type="ARBA" id="ARBA00022692"/>
    </source>
</evidence>
<evidence type="ECO:0000256" key="6">
    <source>
        <dbReference type="SAM" id="Phobius"/>
    </source>
</evidence>
<dbReference type="Pfam" id="PF02133">
    <property type="entry name" value="Transp_cyt_pur"/>
    <property type="match status" value="1"/>
</dbReference>
<evidence type="ECO:0000313" key="7">
    <source>
        <dbReference type="EMBL" id="VZO40435.1"/>
    </source>
</evidence>
<feature type="transmembrane region" description="Helical" evidence="6">
    <location>
        <begin position="140"/>
        <end position="158"/>
    </location>
</feature>
<evidence type="ECO:0000256" key="1">
    <source>
        <dbReference type="ARBA" id="ARBA00004141"/>
    </source>
</evidence>
<dbReference type="AlphaFoldDB" id="A0A7M4DSJ1"/>
<feature type="transmembrane region" description="Helical" evidence="6">
    <location>
        <begin position="316"/>
        <end position="333"/>
    </location>
</feature>
<keyword evidence="5 6" id="KW-0472">Membrane</keyword>
<name>A0A7M4DSJ1_9MICO</name>
<comment type="similarity">
    <text evidence="2">Belongs to the purine-cytosine permease (2.A.39) family.</text>
</comment>
<feature type="transmembrane region" description="Helical" evidence="6">
    <location>
        <begin position="61"/>
        <end position="85"/>
    </location>
</feature>
<proteinExistence type="inferred from homology"/>
<dbReference type="Proteomes" id="UP000419743">
    <property type="component" value="Unassembled WGS sequence"/>
</dbReference>
<evidence type="ECO:0000313" key="8">
    <source>
        <dbReference type="Proteomes" id="UP000419743"/>
    </source>
</evidence>
<evidence type="ECO:0000256" key="2">
    <source>
        <dbReference type="ARBA" id="ARBA00008974"/>
    </source>
</evidence>
<feature type="transmembrane region" description="Helical" evidence="6">
    <location>
        <begin position="268"/>
        <end position="290"/>
    </location>
</feature>